<dbReference type="EMBL" id="JAROCG010000001">
    <property type="protein sequence ID" value="MDN4609630.1"/>
    <property type="molecule type" value="Genomic_DNA"/>
</dbReference>
<dbReference type="Gene3D" id="3.40.50.300">
    <property type="entry name" value="P-loop containing nucleotide triphosphate hydrolases"/>
    <property type="match status" value="1"/>
</dbReference>
<evidence type="ECO:0000256" key="5">
    <source>
        <dbReference type="ARBA" id="ARBA00022741"/>
    </source>
</evidence>
<comment type="caution">
    <text evidence="10">The sequence shown here is derived from an EMBL/GenBank/DDBJ whole genome shotgun (WGS) entry which is preliminary data.</text>
</comment>
<dbReference type="PROSITE" id="PS00211">
    <property type="entry name" value="ABC_TRANSPORTER_1"/>
    <property type="match status" value="1"/>
</dbReference>
<comment type="subcellular location">
    <subcellularLocation>
        <location evidence="1">Cell membrane</location>
        <topology evidence="1">Peripheral membrane protein</topology>
    </subcellularLocation>
</comment>
<evidence type="ECO:0000259" key="9">
    <source>
        <dbReference type="PROSITE" id="PS50893"/>
    </source>
</evidence>
<dbReference type="InterPro" id="IPR050086">
    <property type="entry name" value="MetN_ABC_transporter-like"/>
</dbReference>
<proteinExistence type="inferred from homology"/>
<keyword evidence="8" id="KW-0472">Membrane</keyword>
<keyword evidence="6 10" id="KW-0067">ATP-binding</keyword>
<sequence length="247" mass="26928">MAFLEIENLHKSYGGNAVLRGIDLSVNQHEVLCLIGASGSGKSTLLRCINALETIDEGEIRLDGDGISGPGVDVNKLREHIGIVFQNFNLFPNMTVLRNIAVAPEMLLGLSRDQANERALGLLERIGLADKANAHPDQLSGGQQQRAAIVRSLAMEPRMLLLDEITSALDPELVSEVLSLVRELAGDGMTMLLATHEMNFAREVSNRVCFLHQGTICEIGTPEQIFTAPEHPRTQEFLRSIIAAGRL</sequence>
<keyword evidence="4" id="KW-1003">Cell membrane</keyword>
<evidence type="ECO:0000256" key="6">
    <source>
        <dbReference type="ARBA" id="ARBA00022840"/>
    </source>
</evidence>
<dbReference type="InterPro" id="IPR017871">
    <property type="entry name" value="ABC_transporter-like_CS"/>
</dbReference>
<name>A0ABT8JWU3_9MICC</name>
<dbReference type="SUPFAM" id="SSF52540">
    <property type="entry name" value="P-loop containing nucleoside triphosphate hydrolases"/>
    <property type="match status" value="1"/>
</dbReference>
<dbReference type="PROSITE" id="PS50893">
    <property type="entry name" value="ABC_TRANSPORTER_2"/>
    <property type="match status" value="1"/>
</dbReference>
<evidence type="ECO:0000256" key="2">
    <source>
        <dbReference type="ARBA" id="ARBA00005417"/>
    </source>
</evidence>
<evidence type="ECO:0000256" key="7">
    <source>
        <dbReference type="ARBA" id="ARBA00022970"/>
    </source>
</evidence>
<dbReference type="RefSeq" id="WP_301224311.1">
    <property type="nucleotide sequence ID" value="NZ_JAROCG010000001.1"/>
</dbReference>
<protein>
    <submittedName>
        <fullName evidence="10">Amino acid ABC transporter ATP-binding protein</fullName>
    </submittedName>
</protein>
<reference evidence="10" key="1">
    <citation type="submission" date="2023-06" db="EMBL/GenBank/DDBJ databases">
        <title>MT1 and MT2 Draft Genomes of Novel Species.</title>
        <authorList>
            <person name="Venkateswaran K."/>
        </authorList>
    </citation>
    <scope>NUCLEOTIDE SEQUENCE</scope>
    <source>
        <strain evidence="10">IIF3SC-B10</strain>
    </source>
</reference>
<dbReference type="PANTHER" id="PTHR43166">
    <property type="entry name" value="AMINO ACID IMPORT ATP-BINDING PROTEIN"/>
    <property type="match status" value="1"/>
</dbReference>
<dbReference type="InterPro" id="IPR030679">
    <property type="entry name" value="ABC_ATPase_HisP-typ"/>
</dbReference>
<dbReference type="CDD" id="cd03262">
    <property type="entry name" value="ABC_HisP_GlnQ"/>
    <property type="match status" value="1"/>
</dbReference>
<dbReference type="InterPro" id="IPR003593">
    <property type="entry name" value="AAA+_ATPase"/>
</dbReference>
<dbReference type="InterPro" id="IPR003439">
    <property type="entry name" value="ABC_transporter-like_ATP-bd"/>
</dbReference>
<evidence type="ECO:0000313" key="10">
    <source>
        <dbReference type="EMBL" id="MDN4609630.1"/>
    </source>
</evidence>
<gene>
    <name evidence="10" type="ORF">P5G52_01995</name>
</gene>
<dbReference type="Proteomes" id="UP001174209">
    <property type="component" value="Unassembled WGS sequence"/>
</dbReference>
<dbReference type="InterPro" id="IPR027417">
    <property type="entry name" value="P-loop_NTPase"/>
</dbReference>
<evidence type="ECO:0000256" key="8">
    <source>
        <dbReference type="ARBA" id="ARBA00023136"/>
    </source>
</evidence>
<evidence type="ECO:0000256" key="3">
    <source>
        <dbReference type="ARBA" id="ARBA00022448"/>
    </source>
</evidence>
<evidence type="ECO:0000313" key="11">
    <source>
        <dbReference type="Proteomes" id="UP001174209"/>
    </source>
</evidence>
<organism evidence="10 11">
    <name type="scientific">Arthrobacter burdickii</name>
    <dbReference type="NCBI Taxonomy" id="3035920"/>
    <lineage>
        <taxon>Bacteria</taxon>
        <taxon>Bacillati</taxon>
        <taxon>Actinomycetota</taxon>
        <taxon>Actinomycetes</taxon>
        <taxon>Micrococcales</taxon>
        <taxon>Micrococcaceae</taxon>
        <taxon>Arthrobacter</taxon>
    </lineage>
</organism>
<feature type="domain" description="ABC transporter" evidence="9">
    <location>
        <begin position="4"/>
        <end position="238"/>
    </location>
</feature>
<comment type="similarity">
    <text evidence="2">Belongs to the ABC transporter superfamily.</text>
</comment>
<keyword evidence="5" id="KW-0547">Nucleotide-binding</keyword>
<dbReference type="GO" id="GO:0005524">
    <property type="term" value="F:ATP binding"/>
    <property type="evidence" value="ECO:0007669"/>
    <property type="project" value="UniProtKB-KW"/>
</dbReference>
<keyword evidence="11" id="KW-1185">Reference proteome</keyword>
<keyword evidence="3" id="KW-0813">Transport</keyword>
<dbReference type="PANTHER" id="PTHR43166:SF9">
    <property type="entry name" value="GLUTAMATE_ASPARTATE IMPORT ATP-BINDING PROTEIN GLTL"/>
    <property type="match status" value="1"/>
</dbReference>
<evidence type="ECO:0000256" key="4">
    <source>
        <dbReference type="ARBA" id="ARBA00022475"/>
    </source>
</evidence>
<keyword evidence="7" id="KW-0029">Amino-acid transport</keyword>
<accession>A0ABT8JWU3</accession>
<evidence type="ECO:0000256" key="1">
    <source>
        <dbReference type="ARBA" id="ARBA00004202"/>
    </source>
</evidence>
<dbReference type="Pfam" id="PF00005">
    <property type="entry name" value="ABC_tran"/>
    <property type="match status" value="1"/>
</dbReference>
<dbReference type="PIRSF" id="PIRSF039085">
    <property type="entry name" value="ABC_ATPase_HisP"/>
    <property type="match status" value="1"/>
</dbReference>
<dbReference type="SMART" id="SM00382">
    <property type="entry name" value="AAA"/>
    <property type="match status" value="1"/>
</dbReference>